<proteinExistence type="predicted"/>
<dbReference type="HOGENOM" id="CLU_1124524_0_0_1"/>
<evidence type="ECO:0000313" key="1">
    <source>
        <dbReference type="EMBL" id="ADM12330.1"/>
    </source>
</evidence>
<dbReference type="EMBL" id="CP001950">
    <property type="protein sequence ID" value="ADM12330.1"/>
    <property type="molecule type" value="Genomic_DNA"/>
</dbReference>
<dbReference type="OrthoDB" id="2192751at2759"/>
<sequence>MIDKIRSFLPSPRSLEPLEPLKKRVKRKERPSKCILSRSIYEETDLSRLTPRQRLLHQKYQENKNNVSSFFLLSNNIPIERHIDIKPKKLNEEAPSKSTDKSIELDCEANWKVRDGNSLQEEKNFLILTSDLYNSSYKDIEEEQSSSESNDEVIEAAEIESPFRSRIPENASDKDHHICKDCFKDAVEIYYILERISDVHKCRLKNFILLHKYKIRQNFKKKLCFSTIRREETAFIKTLEKVECCMEKPRF</sequence>
<dbReference type="AlphaFoldDB" id="E0S995"/>
<accession>E0S995</accession>
<dbReference type="RefSeq" id="XP_003073690.1">
    <property type="nucleotide sequence ID" value="XM_003073644.1"/>
</dbReference>
<dbReference type="GeneID" id="9699389"/>
<dbReference type="KEGG" id="ein:Eint_092040"/>
<reference evidence="1 2" key="1">
    <citation type="journal article" date="2010" name="Nat. Commun.">
        <title>The complete sequence of the smallest known nuclear genome from the microsporidian Encephalitozoon intestinalis.</title>
        <authorList>
            <person name="Corradi N."/>
            <person name="Pombert J.-F."/>
            <person name="Farinelli L."/>
            <person name="Didier E.S."/>
            <person name="Keeling P.J."/>
        </authorList>
    </citation>
    <scope>NUCLEOTIDE SEQUENCE [LARGE SCALE GENOMIC DNA]</scope>
    <source>
        <strain evidence="1 2">ATCC 50506</strain>
    </source>
</reference>
<name>E0S995_ENCIT</name>
<gene>
    <name evidence="1" type="ORF">Eint_092040</name>
</gene>
<dbReference type="Proteomes" id="UP000002313">
    <property type="component" value="Chromosome IX"/>
</dbReference>
<reference evidence="1 2" key="2">
    <citation type="journal article" date="2012" name="Proc. Natl. Acad. Sci. U.S.A.">
        <title>Gain and loss of multiple functionally related, horizontally transferred genes in the reduced genomes of two microsporidian parasites.</title>
        <authorList>
            <person name="Pombert J.-F."/>
            <person name="Selman M."/>
            <person name="Burki F."/>
            <person name="Bardell F.T."/>
            <person name="Farinelli L."/>
            <person name="Solter L.F."/>
            <person name="Whitman D.W."/>
            <person name="Weiss L.M."/>
            <person name="Corradi N."/>
            <person name="Keeling P.J."/>
        </authorList>
    </citation>
    <scope>NUCLEOTIDE SEQUENCE [LARGE SCALE GENOMIC DNA]</scope>
    <source>
        <strain evidence="1 2">ATCC 50506</strain>
    </source>
</reference>
<keyword evidence="2" id="KW-1185">Reference proteome</keyword>
<organism evidence="1 2">
    <name type="scientific">Encephalitozoon intestinalis (strain ATCC 50506)</name>
    <name type="common">Microsporidian parasite</name>
    <name type="synonym">Septata intestinalis</name>
    <dbReference type="NCBI Taxonomy" id="876142"/>
    <lineage>
        <taxon>Eukaryota</taxon>
        <taxon>Fungi</taxon>
        <taxon>Fungi incertae sedis</taxon>
        <taxon>Microsporidia</taxon>
        <taxon>Unikaryonidae</taxon>
        <taxon>Encephalitozoon</taxon>
    </lineage>
</organism>
<evidence type="ECO:0000313" key="2">
    <source>
        <dbReference type="Proteomes" id="UP000002313"/>
    </source>
</evidence>
<dbReference type="VEuPathDB" id="MicrosporidiaDB:Eint_092040"/>
<protein>
    <submittedName>
        <fullName evidence="1">Uncharacterized protein</fullName>
    </submittedName>
</protein>